<evidence type="ECO:0000313" key="2">
    <source>
        <dbReference type="Proteomes" id="UP000054324"/>
    </source>
</evidence>
<dbReference type="AlphaFoldDB" id="A0A074ZCH8"/>
<organism evidence="1 2">
    <name type="scientific">Opisthorchis viverrini</name>
    <name type="common">Southeast Asian liver fluke</name>
    <dbReference type="NCBI Taxonomy" id="6198"/>
    <lineage>
        <taxon>Eukaryota</taxon>
        <taxon>Metazoa</taxon>
        <taxon>Spiralia</taxon>
        <taxon>Lophotrochozoa</taxon>
        <taxon>Platyhelminthes</taxon>
        <taxon>Trematoda</taxon>
        <taxon>Digenea</taxon>
        <taxon>Opisthorchiida</taxon>
        <taxon>Opisthorchiata</taxon>
        <taxon>Opisthorchiidae</taxon>
        <taxon>Opisthorchis</taxon>
    </lineage>
</organism>
<keyword evidence="2" id="KW-1185">Reference proteome</keyword>
<dbReference type="KEGG" id="ovi:T265_07449"/>
<reference evidence="1 2" key="1">
    <citation type="submission" date="2013-11" db="EMBL/GenBank/DDBJ databases">
        <title>Opisthorchis viverrini - life in the bile duct.</title>
        <authorList>
            <person name="Young N.D."/>
            <person name="Nagarajan N."/>
            <person name="Lin S.J."/>
            <person name="Korhonen P.K."/>
            <person name="Jex A.R."/>
            <person name="Hall R.S."/>
            <person name="Safavi-Hemami H."/>
            <person name="Kaewkong W."/>
            <person name="Bertrand D."/>
            <person name="Gao S."/>
            <person name="Seet Q."/>
            <person name="Wongkham S."/>
            <person name="Teh B.T."/>
            <person name="Wongkham C."/>
            <person name="Intapan P.M."/>
            <person name="Maleewong W."/>
            <person name="Yang X."/>
            <person name="Hu M."/>
            <person name="Wang Z."/>
            <person name="Hofmann A."/>
            <person name="Sternberg P.W."/>
            <person name="Tan P."/>
            <person name="Wang J."/>
            <person name="Gasser R.B."/>
        </authorList>
    </citation>
    <scope>NUCLEOTIDE SEQUENCE [LARGE SCALE GENOMIC DNA]</scope>
</reference>
<name>A0A074ZCH8_OPIVI</name>
<dbReference type="RefSeq" id="XP_009171242.1">
    <property type="nucleotide sequence ID" value="XM_009172978.1"/>
</dbReference>
<dbReference type="EMBL" id="KL596790">
    <property type="protein sequence ID" value="KER24996.1"/>
    <property type="molecule type" value="Genomic_DNA"/>
</dbReference>
<dbReference type="CTD" id="20321628"/>
<dbReference type="Proteomes" id="UP000054324">
    <property type="component" value="Unassembled WGS sequence"/>
</dbReference>
<accession>A0A074ZCH8</accession>
<gene>
    <name evidence="1" type="ORF">T265_07449</name>
</gene>
<sequence length="146" mass="16636">MCNRGTTYNRYIAPGSAQFSKNKNEVKSGQQRKSESSIKLHRSLSTILRYRISRQVMNLLDSEIKLLGRSLSFNLNPELLKPIDVMPVIEDKINLLTPEVVNKAGLQIESVIKSRRSHVGKLLFEEQAALKAHLYEKSSQKLTDRI</sequence>
<protein>
    <submittedName>
        <fullName evidence="1">Uncharacterized protein</fullName>
    </submittedName>
</protein>
<evidence type="ECO:0000313" key="1">
    <source>
        <dbReference type="EMBL" id="KER24996.1"/>
    </source>
</evidence>
<dbReference type="GeneID" id="20321628"/>
<proteinExistence type="predicted"/>